<dbReference type="AlphaFoldDB" id="A0A0H2R577"/>
<keyword evidence="4" id="KW-1185">Reference proteome</keyword>
<feature type="region of interest" description="Disordered" evidence="1">
    <location>
        <begin position="29"/>
        <end position="58"/>
    </location>
</feature>
<keyword evidence="2" id="KW-0812">Transmembrane</keyword>
<keyword evidence="2" id="KW-0472">Membrane</keyword>
<evidence type="ECO:0000313" key="4">
    <source>
        <dbReference type="Proteomes" id="UP000053477"/>
    </source>
</evidence>
<keyword evidence="2" id="KW-1133">Transmembrane helix</keyword>
<evidence type="ECO:0000313" key="3">
    <source>
        <dbReference type="EMBL" id="KLO06999.1"/>
    </source>
</evidence>
<proteinExistence type="predicted"/>
<dbReference type="Proteomes" id="UP000053477">
    <property type="component" value="Unassembled WGS sequence"/>
</dbReference>
<dbReference type="EMBL" id="KQ086167">
    <property type="protein sequence ID" value="KLO06999.1"/>
    <property type="molecule type" value="Genomic_DNA"/>
</dbReference>
<name>A0A0H2R577_9AGAM</name>
<reference evidence="3 4" key="1">
    <citation type="submission" date="2015-04" db="EMBL/GenBank/DDBJ databases">
        <title>Complete genome sequence of Schizopora paradoxa KUC8140, a cosmopolitan wood degrader in East Asia.</title>
        <authorList>
            <consortium name="DOE Joint Genome Institute"/>
            <person name="Min B."/>
            <person name="Park H."/>
            <person name="Jang Y."/>
            <person name="Kim J.-J."/>
            <person name="Kim K.H."/>
            <person name="Pangilinan J."/>
            <person name="Lipzen A."/>
            <person name="Riley R."/>
            <person name="Grigoriev I.V."/>
            <person name="Spatafora J.W."/>
            <person name="Choi I.-G."/>
        </authorList>
    </citation>
    <scope>NUCLEOTIDE SEQUENCE [LARGE SCALE GENOMIC DNA]</scope>
    <source>
        <strain evidence="3 4">KUC8140</strain>
    </source>
</reference>
<evidence type="ECO:0000256" key="1">
    <source>
        <dbReference type="SAM" id="MobiDB-lite"/>
    </source>
</evidence>
<feature type="transmembrane region" description="Helical" evidence="2">
    <location>
        <begin position="9"/>
        <end position="27"/>
    </location>
</feature>
<sequence>MSSPQSKNLAYATAFAMAATIGGFIVSRRQSKEGESQKSVAGTASVNEMGERHSGMNDMDVRKAVQGKAPSAAYSSLPAVGSNLKFVSNTSKQYLSTISAHPMYH</sequence>
<organism evidence="3 4">
    <name type="scientific">Schizopora paradoxa</name>
    <dbReference type="NCBI Taxonomy" id="27342"/>
    <lineage>
        <taxon>Eukaryota</taxon>
        <taxon>Fungi</taxon>
        <taxon>Dikarya</taxon>
        <taxon>Basidiomycota</taxon>
        <taxon>Agaricomycotina</taxon>
        <taxon>Agaricomycetes</taxon>
        <taxon>Hymenochaetales</taxon>
        <taxon>Schizoporaceae</taxon>
        <taxon>Schizopora</taxon>
    </lineage>
</organism>
<gene>
    <name evidence="3" type="ORF">SCHPADRAFT_669720</name>
</gene>
<dbReference type="InParanoid" id="A0A0H2R577"/>
<feature type="compositionally biased region" description="Basic and acidic residues" evidence="1">
    <location>
        <begin position="49"/>
        <end position="58"/>
    </location>
</feature>
<evidence type="ECO:0000256" key="2">
    <source>
        <dbReference type="SAM" id="Phobius"/>
    </source>
</evidence>
<protein>
    <submittedName>
        <fullName evidence="3">Uncharacterized protein</fullName>
    </submittedName>
</protein>
<feature type="compositionally biased region" description="Polar residues" evidence="1">
    <location>
        <begin position="37"/>
        <end position="46"/>
    </location>
</feature>
<accession>A0A0H2R577</accession>